<dbReference type="AlphaFoldDB" id="A0A223S862"/>
<dbReference type="EMBL" id="CP022753">
    <property type="protein sequence ID" value="ASU84279.1"/>
    <property type="molecule type" value="Genomic_DNA"/>
</dbReference>
<evidence type="ECO:0000256" key="1">
    <source>
        <dbReference type="ARBA" id="ARBA00022527"/>
    </source>
</evidence>
<feature type="domain" description="Histidine kinase/HSP90-like ATPase" evidence="2">
    <location>
        <begin position="80"/>
        <end position="176"/>
    </location>
</feature>
<evidence type="ECO:0000313" key="3">
    <source>
        <dbReference type="EMBL" id="ASU84279.1"/>
    </source>
</evidence>
<dbReference type="InterPro" id="IPR050267">
    <property type="entry name" value="Anti-sigma-factor_SerPK"/>
</dbReference>
<dbReference type="Pfam" id="PF13581">
    <property type="entry name" value="HATPase_c_2"/>
    <property type="match status" value="1"/>
</dbReference>
<keyword evidence="3" id="KW-0067">ATP-binding</keyword>
<keyword evidence="1" id="KW-0418">Kinase</keyword>
<accession>A0A223S862</accession>
<dbReference type="GO" id="GO:0005524">
    <property type="term" value="F:ATP binding"/>
    <property type="evidence" value="ECO:0007669"/>
    <property type="project" value="UniProtKB-KW"/>
</dbReference>
<dbReference type="Proteomes" id="UP000215005">
    <property type="component" value="Chromosome"/>
</dbReference>
<reference evidence="3 4" key="1">
    <citation type="submission" date="2017-08" db="EMBL/GenBank/DDBJ databases">
        <title>The complete genome sequence of Nocardiopsis gilva YIM 90087.</title>
        <authorList>
            <person name="Yin M."/>
            <person name="Tang S."/>
        </authorList>
    </citation>
    <scope>NUCLEOTIDE SEQUENCE [LARGE SCALE GENOMIC DNA]</scope>
    <source>
        <strain evidence="3 4">YIM 90087</strain>
    </source>
</reference>
<dbReference type="OrthoDB" id="3430553at2"/>
<dbReference type="InterPro" id="IPR036890">
    <property type="entry name" value="HATPase_C_sf"/>
</dbReference>
<dbReference type="RefSeq" id="WP_017617938.1">
    <property type="nucleotide sequence ID" value="NZ_ANBG01000121.1"/>
</dbReference>
<proteinExistence type="predicted"/>
<dbReference type="CDD" id="cd16936">
    <property type="entry name" value="HATPase_RsbW-like"/>
    <property type="match status" value="1"/>
</dbReference>
<protein>
    <submittedName>
        <fullName evidence="3">ATP-binding protein</fullName>
    </submittedName>
</protein>
<sequence length="198" mass="21574">MATESPARAGDFASVESDARALGYDLDRHRTTNGYRYTLRNSSSGHLISFDHLTAVSAFLNDPLLPRRGQPRSKSFPCVPKSVRLARQWVREAGTGIGGRTGWAELVVSELVTNALHHTRSGAGGDIDIALTRRPDSVLIEVTDEGPLIPGTFPRVRAPHSDQTHGRGLLLVEACSRRWGAVPGAQRQSTTVWAEVDR</sequence>
<dbReference type="InterPro" id="IPR003594">
    <property type="entry name" value="HATPase_dom"/>
</dbReference>
<dbReference type="SUPFAM" id="SSF55874">
    <property type="entry name" value="ATPase domain of HSP90 chaperone/DNA topoisomerase II/histidine kinase"/>
    <property type="match status" value="1"/>
</dbReference>
<keyword evidence="1" id="KW-0723">Serine/threonine-protein kinase</keyword>
<dbReference type="GO" id="GO:0004674">
    <property type="term" value="F:protein serine/threonine kinase activity"/>
    <property type="evidence" value="ECO:0007669"/>
    <property type="project" value="UniProtKB-KW"/>
</dbReference>
<dbReference type="PANTHER" id="PTHR35526:SF3">
    <property type="entry name" value="ANTI-SIGMA-F FACTOR RSBW"/>
    <property type="match status" value="1"/>
</dbReference>
<gene>
    <name evidence="3" type="ORF">CDO52_17080</name>
</gene>
<organism evidence="3 4">
    <name type="scientific">Nocardiopsis gilva YIM 90087</name>
    <dbReference type="NCBI Taxonomy" id="1235441"/>
    <lineage>
        <taxon>Bacteria</taxon>
        <taxon>Bacillati</taxon>
        <taxon>Actinomycetota</taxon>
        <taxon>Actinomycetes</taxon>
        <taxon>Streptosporangiales</taxon>
        <taxon>Nocardiopsidaceae</taxon>
        <taxon>Nocardiopsis</taxon>
    </lineage>
</organism>
<evidence type="ECO:0000259" key="2">
    <source>
        <dbReference type="Pfam" id="PF13581"/>
    </source>
</evidence>
<dbReference type="KEGG" id="ngv:CDO52_17080"/>
<dbReference type="Gene3D" id="3.30.565.10">
    <property type="entry name" value="Histidine kinase-like ATPase, C-terminal domain"/>
    <property type="match status" value="1"/>
</dbReference>
<keyword evidence="1" id="KW-0808">Transferase</keyword>
<dbReference type="PANTHER" id="PTHR35526">
    <property type="entry name" value="ANTI-SIGMA-F FACTOR RSBW-RELATED"/>
    <property type="match status" value="1"/>
</dbReference>
<evidence type="ECO:0000313" key="4">
    <source>
        <dbReference type="Proteomes" id="UP000215005"/>
    </source>
</evidence>
<keyword evidence="3" id="KW-0547">Nucleotide-binding</keyword>
<name>A0A223S862_9ACTN</name>
<keyword evidence="4" id="KW-1185">Reference proteome</keyword>